<gene>
    <name evidence="5" type="ORF">QR680_014119</name>
</gene>
<organism evidence="5 6">
    <name type="scientific">Steinernema hermaphroditum</name>
    <dbReference type="NCBI Taxonomy" id="289476"/>
    <lineage>
        <taxon>Eukaryota</taxon>
        <taxon>Metazoa</taxon>
        <taxon>Ecdysozoa</taxon>
        <taxon>Nematoda</taxon>
        <taxon>Chromadorea</taxon>
        <taxon>Rhabditida</taxon>
        <taxon>Tylenchina</taxon>
        <taxon>Panagrolaimomorpha</taxon>
        <taxon>Strongyloidoidea</taxon>
        <taxon>Steinernematidae</taxon>
        <taxon>Steinernema</taxon>
    </lineage>
</organism>
<dbReference type="PANTHER" id="PTHR19303:SF75">
    <property type="entry name" value="HTH CENPB-TYPE DOMAIN-CONTAINING PROTEIN"/>
    <property type="match status" value="1"/>
</dbReference>
<feature type="domain" description="Transposase Tc5 C-terminal" evidence="4">
    <location>
        <begin position="458"/>
        <end position="516"/>
    </location>
</feature>
<keyword evidence="6" id="KW-1185">Reference proteome</keyword>
<accession>A0AA39M3N4</accession>
<protein>
    <recommendedName>
        <fullName evidence="7">HTH CENPB-type domain-containing protein</fullName>
    </recommendedName>
</protein>
<dbReference type="GO" id="GO:0003677">
    <property type="term" value="F:DNA binding"/>
    <property type="evidence" value="ECO:0007669"/>
    <property type="project" value="UniProtKB-KW"/>
</dbReference>
<dbReference type="InterPro" id="IPR007350">
    <property type="entry name" value="Transposase_Tc5_C"/>
</dbReference>
<evidence type="ECO:0000259" key="4">
    <source>
        <dbReference type="Pfam" id="PF04236"/>
    </source>
</evidence>
<dbReference type="GO" id="GO:0005634">
    <property type="term" value="C:nucleus"/>
    <property type="evidence" value="ECO:0007669"/>
    <property type="project" value="TreeGrafter"/>
</dbReference>
<dbReference type="PANTHER" id="PTHR19303">
    <property type="entry name" value="TRANSPOSON"/>
    <property type="match status" value="1"/>
</dbReference>
<evidence type="ECO:0000259" key="3">
    <source>
        <dbReference type="Pfam" id="PF03221"/>
    </source>
</evidence>
<dbReference type="Pfam" id="PF03221">
    <property type="entry name" value="HTH_Tnp_Tc5"/>
    <property type="match status" value="1"/>
</dbReference>
<dbReference type="InterPro" id="IPR050863">
    <property type="entry name" value="CenT-Element_Derived"/>
</dbReference>
<proteinExistence type="predicted"/>
<dbReference type="Gene3D" id="1.10.10.60">
    <property type="entry name" value="Homeodomain-like"/>
    <property type="match status" value="1"/>
</dbReference>
<keyword evidence="1" id="KW-0238">DNA-binding</keyword>
<dbReference type="InterPro" id="IPR006600">
    <property type="entry name" value="HTH_CenpB_DNA-bd_dom"/>
</dbReference>
<dbReference type="Pfam" id="PF04236">
    <property type="entry name" value="Transp_Tc5_C"/>
    <property type="match status" value="1"/>
</dbReference>
<evidence type="ECO:0000313" key="6">
    <source>
        <dbReference type="Proteomes" id="UP001175271"/>
    </source>
</evidence>
<evidence type="ECO:0000313" key="5">
    <source>
        <dbReference type="EMBL" id="KAK0419389.1"/>
    </source>
</evidence>
<feature type="domain" description="DDE-1" evidence="2">
    <location>
        <begin position="300"/>
        <end position="425"/>
    </location>
</feature>
<feature type="domain" description="HTH CENPB-type" evidence="3">
    <location>
        <begin position="169"/>
        <end position="214"/>
    </location>
</feature>
<dbReference type="Pfam" id="PF03184">
    <property type="entry name" value="DDE_1"/>
    <property type="match status" value="1"/>
</dbReference>
<evidence type="ECO:0000259" key="2">
    <source>
        <dbReference type="Pfam" id="PF03184"/>
    </source>
</evidence>
<sequence length="516" mass="59923">MNPNTDEQDIDRVFYLLHRYYEKNCRAVNETETFRSNEIDLAHLVVDFINKACFERDNAGDLTFGDDSPADVTVIDESSDTDADDYIPSQGETSNKKRMMEDFYNVETMHKIVEMAENHPFSAVQHRYRKIRDRSDIHICKKYIEHPTSLLRKQLKVELYTKFCEWNGEGHVIQDRDLRYEAYQIAAALGLTNFKASDSYIKRFKKHHRIVSRKITRMVAIKAVDRLHLITDNVERFRTDARSILSNMDHDKVYNTDQSGIQMELRSGRTLTFMGVKQVEVTCQRENALTHSVTIQPAISASGTLQLPMLVCFGERNPPQCFDAQLQPYQNLKCCHSTSGNMSSILFEEWVRNVYLPAAGEGSVLIIDSWSGYAKAKETFEREIEFSTIPAKATSLVQPLDLFFNRQFKSFYRRLTELMLRQNPNFIVSQREHIAKLLNVTVSQFSAERFRPMLRFAWFSAGLLPNKPPRFEVPEKFCFEFRGVSKCYCDQAASVRCAKCELYFCLDHFVVNEHHC</sequence>
<name>A0AA39M3N4_9BILA</name>
<dbReference type="Proteomes" id="UP001175271">
    <property type="component" value="Unassembled WGS sequence"/>
</dbReference>
<evidence type="ECO:0000256" key="1">
    <source>
        <dbReference type="ARBA" id="ARBA00023125"/>
    </source>
</evidence>
<dbReference type="InterPro" id="IPR004875">
    <property type="entry name" value="DDE_SF_endonuclease_dom"/>
</dbReference>
<comment type="caution">
    <text evidence="5">The sequence shown here is derived from an EMBL/GenBank/DDBJ whole genome shotgun (WGS) entry which is preliminary data.</text>
</comment>
<evidence type="ECO:0008006" key="7">
    <source>
        <dbReference type="Google" id="ProtNLM"/>
    </source>
</evidence>
<dbReference type="AlphaFoldDB" id="A0AA39M3N4"/>
<reference evidence="5" key="1">
    <citation type="submission" date="2023-06" db="EMBL/GenBank/DDBJ databases">
        <title>Genomic analysis of the entomopathogenic nematode Steinernema hermaphroditum.</title>
        <authorList>
            <person name="Schwarz E.M."/>
            <person name="Heppert J.K."/>
            <person name="Baniya A."/>
            <person name="Schwartz H.T."/>
            <person name="Tan C.-H."/>
            <person name="Antoshechkin I."/>
            <person name="Sternberg P.W."/>
            <person name="Goodrich-Blair H."/>
            <person name="Dillman A.R."/>
        </authorList>
    </citation>
    <scope>NUCLEOTIDE SEQUENCE</scope>
    <source>
        <strain evidence="5">PS9179</strain>
        <tissue evidence="5">Whole animal</tissue>
    </source>
</reference>
<dbReference type="EMBL" id="JAUCMV010000002">
    <property type="protein sequence ID" value="KAK0419389.1"/>
    <property type="molecule type" value="Genomic_DNA"/>
</dbReference>